<keyword evidence="2" id="KW-0812">Transmembrane</keyword>
<name>A0A9Q8Z5X3_CURCL</name>
<protein>
    <submittedName>
        <fullName evidence="3">Uncharacterized protein</fullName>
    </submittedName>
</protein>
<dbReference type="AlphaFoldDB" id="A0A9Q8Z5X3"/>
<keyword evidence="2" id="KW-1133">Transmembrane helix</keyword>
<feature type="transmembrane region" description="Helical" evidence="2">
    <location>
        <begin position="159"/>
        <end position="177"/>
    </location>
</feature>
<dbReference type="VEuPathDB" id="FungiDB:yc1106_03014"/>
<keyword evidence="2" id="KW-0472">Membrane</keyword>
<dbReference type="Proteomes" id="UP001056012">
    <property type="component" value="Chromosome 2"/>
</dbReference>
<feature type="transmembrane region" description="Helical" evidence="2">
    <location>
        <begin position="221"/>
        <end position="245"/>
    </location>
</feature>
<proteinExistence type="predicted"/>
<keyword evidence="4" id="KW-1185">Reference proteome</keyword>
<feature type="region of interest" description="Disordered" evidence="1">
    <location>
        <begin position="521"/>
        <end position="549"/>
    </location>
</feature>
<evidence type="ECO:0000313" key="4">
    <source>
        <dbReference type="Proteomes" id="UP001056012"/>
    </source>
</evidence>
<gene>
    <name evidence="3" type="ORF">yc1106_03014</name>
</gene>
<evidence type="ECO:0000256" key="1">
    <source>
        <dbReference type="SAM" id="MobiDB-lite"/>
    </source>
</evidence>
<feature type="transmembrane region" description="Helical" evidence="2">
    <location>
        <begin position="418"/>
        <end position="445"/>
    </location>
</feature>
<evidence type="ECO:0000256" key="2">
    <source>
        <dbReference type="SAM" id="Phobius"/>
    </source>
</evidence>
<evidence type="ECO:0000313" key="3">
    <source>
        <dbReference type="EMBL" id="USP75740.1"/>
    </source>
</evidence>
<organism evidence="3 4">
    <name type="scientific">Curvularia clavata</name>
    <dbReference type="NCBI Taxonomy" id="95742"/>
    <lineage>
        <taxon>Eukaryota</taxon>
        <taxon>Fungi</taxon>
        <taxon>Dikarya</taxon>
        <taxon>Ascomycota</taxon>
        <taxon>Pezizomycotina</taxon>
        <taxon>Dothideomycetes</taxon>
        <taxon>Pleosporomycetidae</taxon>
        <taxon>Pleosporales</taxon>
        <taxon>Pleosporineae</taxon>
        <taxon>Pleosporaceae</taxon>
        <taxon>Curvularia</taxon>
    </lineage>
</organism>
<sequence length="549" mass="60627">MESDAGNNGKKEEAPKVTCEAVGSSDELTSGVRSGDWHTGTEWKSDGTQGAGFFGHSIWKGAFWTKKNLLAVVLVIATGIVPICILGEATTPPYSDRGWFSGIFSDKVVGCSGNIGSAPQNTTVTGIETVFALDTTYGAFTFAQVKAIDLLWDVALGRGLQFLAGWAAYIVFCDALLKTIERHPTSFAVFQRIALEGPSARAIGTLIKELWATKSRRTKALFFYMLLSTAYIISVPIVIGAMTGYDSTAIAWVGLDDSSNIVPTSSLERTWLIKGVLNDTWSEPACADVDLRLKLSLIQSGRRQKCDCLLPNGTIFTAEQVKQAEDAYDSSYLQVLQCRYDFSNNTQTWEDSGFVESNKLTTYSCNSTFPMTIKDKTYDASDLKTGYGYCYNSIAYNETWIASRSRCLPDTANQKYKWGFSTVISALFVFVTTAWVVSMYALWLYAQHNSTLVSEGFRMTPLRAAFAMVKAAKHRTGLCEKGLVRKNTVELEKELYGGKGSKKTKLHYSIFTEDVEEGEDGLLAKERRGKQGGEQRRRDGYRLHPGQES</sequence>
<dbReference type="EMBL" id="CP089275">
    <property type="protein sequence ID" value="USP75740.1"/>
    <property type="molecule type" value="Genomic_DNA"/>
</dbReference>
<feature type="compositionally biased region" description="Basic and acidic residues" evidence="1">
    <location>
        <begin position="522"/>
        <end position="549"/>
    </location>
</feature>
<feature type="region of interest" description="Disordered" evidence="1">
    <location>
        <begin position="1"/>
        <end position="41"/>
    </location>
</feature>
<dbReference type="OrthoDB" id="3903561at2759"/>
<feature type="transmembrane region" description="Helical" evidence="2">
    <location>
        <begin position="69"/>
        <end position="89"/>
    </location>
</feature>
<accession>A0A9Q8Z5X3</accession>
<reference evidence="3" key="1">
    <citation type="submission" date="2021-12" db="EMBL/GenBank/DDBJ databases">
        <title>Curvularia clavata genome.</title>
        <authorList>
            <person name="Cao Y."/>
        </authorList>
    </citation>
    <scope>NUCLEOTIDE SEQUENCE</scope>
    <source>
        <strain evidence="3">Yc1106</strain>
    </source>
</reference>